<dbReference type="EMBL" id="CM051407">
    <property type="protein sequence ID" value="KAJ4700910.1"/>
    <property type="molecule type" value="Genomic_DNA"/>
</dbReference>
<organism evidence="1 2">
    <name type="scientific">Melia azedarach</name>
    <name type="common">Chinaberry tree</name>
    <dbReference type="NCBI Taxonomy" id="155640"/>
    <lineage>
        <taxon>Eukaryota</taxon>
        <taxon>Viridiplantae</taxon>
        <taxon>Streptophyta</taxon>
        <taxon>Embryophyta</taxon>
        <taxon>Tracheophyta</taxon>
        <taxon>Spermatophyta</taxon>
        <taxon>Magnoliopsida</taxon>
        <taxon>eudicotyledons</taxon>
        <taxon>Gunneridae</taxon>
        <taxon>Pentapetalae</taxon>
        <taxon>rosids</taxon>
        <taxon>malvids</taxon>
        <taxon>Sapindales</taxon>
        <taxon>Meliaceae</taxon>
        <taxon>Melia</taxon>
    </lineage>
</organism>
<accession>A0ACC1WPD9</accession>
<evidence type="ECO:0000313" key="2">
    <source>
        <dbReference type="Proteomes" id="UP001164539"/>
    </source>
</evidence>
<dbReference type="Proteomes" id="UP001164539">
    <property type="component" value="Chromosome 14"/>
</dbReference>
<comment type="caution">
    <text evidence="1">The sequence shown here is derived from an EMBL/GenBank/DDBJ whole genome shotgun (WGS) entry which is preliminary data.</text>
</comment>
<reference evidence="1 2" key="1">
    <citation type="journal article" date="2023" name="Science">
        <title>Complex scaffold remodeling in plant triterpene biosynthesis.</title>
        <authorList>
            <person name="De La Pena R."/>
            <person name="Hodgson H."/>
            <person name="Liu J.C."/>
            <person name="Stephenson M.J."/>
            <person name="Martin A.C."/>
            <person name="Owen C."/>
            <person name="Harkess A."/>
            <person name="Leebens-Mack J."/>
            <person name="Jimenez L.E."/>
            <person name="Osbourn A."/>
            <person name="Sattely E.S."/>
        </authorList>
    </citation>
    <scope>NUCLEOTIDE SEQUENCE [LARGE SCALE GENOMIC DNA]</scope>
    <source>
        <strain evidence="2">cv. JPN11</strain>
        <tissue evidence="1">Leaf</tissue>
    </source>
</reference>
<protein>
    <submittedName>
        <fullName evidence="1">Endoglucanase</fullName>
    </submittedName>
</protein>
<keyword evidence="2" id="KW-1185">Reference proteome</keyword>
<proteinExistence type="predicted"/>
<gene>
    <name evidence="1" type="ORF">OWV82_024226</name>
</gene>
<name>A0ACC1WPD9_MELAZ</name>
<evidence type="ECO:0000313" key="1">
    <source>
        <dbReference type="EMBL" id="KAJ4700910.1"/>
    </source>
</evidence>
<sequence>MPDSKYSLGSPTHTSVASDADMHPVRFVHTISEAGRLLPSASKWNSIELNFHLAPQSSSNYDSLPSNYSKSFDFDLVITDKSYFKRFVYISILVVFLILALVLLVHFLPHKHHHHKPSKNLTLAVNQALTFFDAQKSGIYPNNSPVKYRGNSGMQDGKVNNLNADLKGGLYDSGNNIKFSFPTAYTVTLLSWTVIEYHEKYADIGELEHVKDIIKWGSDYLLKVFVPPNSTTDSAILYSQVGSTSNDPKVSSDITCWQRPEDMSYERPVSICDSTASDLSGEIIAALSSASMVFKEDNEYSGELINAAKKLYDVASKEEPGHKQVKYTEVDACGEEARKFYNSSGFQDELVWGGTWLFFATGNTSYLAYSTERFKAAEVEEKTSEKGIFYWNNKLTANMVLLTRLRFFRDLGYPYEGALGSSSNRTELLMCSYLSDNFFNKTKGGLILLRPDSGETLQFAATASFLSKLYSDYLDLIRRSGVSCHSGSFSLEMLRSFSSSQVNYILGDNPMKMSYMVGFGDKYPTQVHHRSASIPWDGKYYSCAEGDRWLHSKEPNPNLLVGAMVAGPEEFDNFSDEREKPGFTEPSIAGNAGLVAALIALHDHPSKSSNSAGLNLGIDQLGIFDNIHLIPSNQ</sequence>